<feature type="compositionally biased region" description="Low complexity" evidence="1">
    <location>
        <begin position="8"/>
        <end position="30"/>
    </location>
</feature>
<reference evidence="2" key="1">
    <citation type="submission" date="2020-05" db="EMBL/GenBank/DDBJ databases">
        <authorList>
            <person name="Chiriac C."/>
            <person name="Salcher M."/>
            <person name="Ghai R."/>
            <person name="Kavagutti S V."/>
        </authorList>
    </citation>
    <scope>NUCLEOTIDE SEQUENCE</scope>
</reference>
<organism evidence="2">
    <name type="scientific">freshwater metagenome</name>
    <dbReference type="NCBI Taxonomy" id="449393"/>
    <lineage>
        <taxon>unclassified sequences</taxon>
        <taxon>metagenomes</taxon>
        <taxon>ecological metagenomes</taxon>
    </lineage>
</organism>
<proteinExistence type="predicted"/>
<sequence length="387" mass="37671">MATAPSIVPTGATATVGTTTTGTTTTGTTTTVSTTTTVATTTTTPSGGTASAEDPISALSSSSITVGPLTCQATGASPNLTSFHVGDRVHIGCTGGILTRIEGPLPAPNAQVVQKNGNINAVSSSSITVDGLTCSVGAGSPTTGSFTVGQRVVIACVGQNLVYLVAAPSNSQSSGSQGSSGESHSTSQMVVRMGVLTALSSTSITVSGLTCTIGSTSPSTAGFTVGGPTGIGCINGALVKIGVPSAGSSSKGDDDDDDDDKVAELKTSFGAITALTTTSVTIGTLTCTIAQTSPSVAAFKVGDQAGIGCRNGVLVKIGIPGAAQGGEMKTAFGPITALSSSAVTIGTLTCTITQTSPSTASYKVGDVAGIGCIDSKLVKIGTPAWHH</sequence>
<name>A0A6J6P7F6_9ZZZZ</name>
<protein>
    <submittedName>
        <fullName evidence="2">Unannotated protein</fullName>
    </submittedName>
</protein>
<evidence type="ECO:0000256" key="1">
    <source>
        <dbReference type="SAM" id="MobiDB-lite"/>
    </source>
</evidence>
<dbReference type="AlphaFoldDB" id="A0A6J6P7F6"/>
<evidence type="ECO:0000313" key="2">
    <source>
        <dbReference type="EMBL" id="CAB4692425.1"/>
    </source>
</evidence>
<gene>
    <name evidence="2" type="ORF">UFOPK2399_00814</name>
</gene>
<accession>A0A6J6P7F6</accession>
<feature type="region of interest" description="Disordered" evidence="1">
    <location>
        <begin position="1"/>
        <end position="30"/>
    </location>
</feature>
<dbReference type="EMBL" id="CAEZXP010000001">
    <property type="protein sequence ID" value="CAB4692425.1"/>
    <property type="molecule type" value="Genomic_DNA"/>
</dbReference>